<protein>
    <recommendedName>
        <fullName evidence="3">DUF3106 domain-containing protein</fullName>
    </recommendedName>
</protein>
<dbReference type="Proteomes" id="UP000030003">
    <property type="component" value="Unassembled WGS sequence"/>
</dbReference>
<proteinExistence type="predicted"/>
<dbReference type="EMBL" id="AVBH01000326">
    <property type="protein sequence ID" value="KGO97547.1"/>
    <property type="molecule type" value="Genomic_DNA"/>
</dbReference>
<keyword evidence="2" id="KW-1185">Reference proteome</keyword>
<reference evidence="1 2" key="1">
    <citation type="submission" date="2013-08" db="EMBL/GenBank/DDBJ databases">
        <title>Genomic analysis of Lysobacter defluvii.</title>
        <authorList>
            <person name="Wang Q."/>
            <person name="Wang G."/>
        </authorList>
    </citation>
    <scope>NUCLEOTIDE SEQUENCE [LARGE SCALE GENOMIC DNA]</scope>
    <source>
        <strain evidence="1 2">IMMIB APB-9</strain>
    </source>
</reference>
<feature type="non-terminal residue" evidence="1">
    <location>
        <position position="199"/>
    </location>
</feature>
<comment type="caution">
    <text evidence="1">The sequence shown here is derived from an EMBL/GenBank/DDBJ whole genome shotgun (WGS) entry which is preliminary data.</text>
</comment>
<accession>A0A0A0M6B0</accession>
<gene>
    <name evidence="1" type="ORF">N791_10225</name>
</gene>
<evidence type="ECO:0000313" key="1">
    <source>
        <dbReference type="EMBL" id="KGO97547.1"/>
    </source>
</evidence>
<organism evidence="1 2">
    <name type="scientific">Lysobacter defluvii IMMIB APB-9 = DSM 18482</name>
    <dbReference type="NCBI Taxonomy" id="1385515"/>
    <lineage>
        <taxon>Bacteria</taxon>
        <taxon>Pseudomonadati</taxon>
        <taxon>Pseudomonadota</taxon>
        <taxon>Gammaproteobacteria</taxon>
        <taxon>Lysobacterales</taxon>
        <taxon>Lysobacteraceae</taxon>
        <taxon>Novilysobacter</taxon>
    </lineage>
</organism>
<dbReference type="eggNOG" id="ENOG5032NV4">
    <property type="taxonomic scope" value="Bacteria"/>
</dbReference>
<dbReference type="InterPro" id="IPR021455">
    <property type="entry name" value="DUF3106"/>
</dbReference>
<sequence>MVPMLLAAGVALAVPPGLEGLAGVWDKLDPSRRQQLQERAATWERWDEARRRAFVERMTEWDGLAPGEQAAFRVRYRAWQDLTNYDRARVRAAATAYAGLPDDERRALREQFEALDVSERRGWLLGPELGADYPALQPLLAQVPADQHDALLRALRGMDAVQRRDLAVLVQRTAPQDRDQLRRELVSTAASNRGQWLRG</sequence>
<name>A0A0A0M6B0_9GAMM</name>
<evidence type="ECO:0008006" key="3">
    <source>
        <dbReference type="Google" id="ProtNLM"/>
    </source>
</evidence>
<dbReference type="STRING" id="1385515.GCA_000423325_01430"/>
<dbReference type="Pfam" id="PF11304">
    <property type="entry name" value="DUF3106"/>
    <property type="match status" value="1"/>
</dbReference>
<dbReference type="AlphaFoldDB" id="A0A0A0M6B0"/>
<evidence type="ECO:0000313" key="2">
    <source>
        <dbReference type="Proteomes" id="UP000030003"/>
    </source>
</evidence>